<protein>
    <submittedName>
        <fullName evidence="2">Uncharacterized protein</fullName>
    </submittedName>
</protein>
<gene>
    <name evidence="2" type="ORF">KFK09_006266</name>
</gene>
<proteinExistence type="predicted"/>
<evidence type="ECO:0000313" key="2">
    <source>
        <dbReference type="EMBL" id="KAI0518830.1"/>
    </source>
</evidence>
<evidence type="ECO:0000256" key="1">
    <source>
        <dbReference type="SAM" id="SignalP"/>
    </source>
</evidence>
<comment type="caution">
    <text evidence="2">The sequence shown here is derived from an EMBL/GenBank/DDBJ whole genome shotgun (WGS) entry which is preliminary data.</text>
</comment>
<dbReference type="OrthoDB" id="686992at2759"/>
<sequence length="85" mass="9838">MRRWALPVLVAFLLLLSCIFPQSFSREIAGKCFQSKTRSNMKRSKSKRHYELCNCLVGYQEEKNSSCYADDKRPVPTGSNPLHNR</sequence>
<feature type="signal peptide" evidence="1">
    <location>
        <begin position="1"/>
        <end position="25"/>
    </location>
</feature>
<dbReference type="PROSITE" id="PS51257">
    <property type="entry name" value="PROKAR_LIPOPROTEIN"/>
    <property type="match status" value="1"/>
</dbReference>
<keyword evidence="3" id="KW-1185">Reference proteome</keyword>
<dbReference type="AlphaFoldDB" id="A0A8T3BQU5"/>
<feature type="chain" id="PRO_5035713377" evidence="1">
    <location>
        <begin position="26"/>
        <end position="85"/>
    </location>
</feature>
<keyword evidence="1" id="KW-0732">Signal</keyword>
<evidence type="ECO:0000313" key="3">
    <source>
        <dbReference type="Proteomes" id="UP000829196"/>
    </source>
</evidence>
<name>A0A8T3BQU5_DENNO</name>
<dbReference type="EMBL" id="JAGYWB010000006">
    <property type="protein sequence ID" value="KAI0518830.1"/>
    <property type="molecule type" value="Genomic_DNA"/>
</dbReference>
<accession>A0A8T3BQU5</accession>
<reference evidence="2" key="1">
    <citation type="journal article" date="2022" name="Front. Genet.">
        <title>Chromosome-Scale Assembly of the Dendrobium nobile Genome Provides Insights Into the Molecular Mechanism of the Biosynthesis of the Medicinal Active Ingredient of Dendrobium.</title>
        <authorList>
            <person name="Xu Q."/>
            <person name="Niu S.-C."/>
            <person name="Li K.-L."/>
            <person name="Zheng P.-J."/>
            <person name="Zhang X.-J."/>
            <person name="Jia Y."/>
            <person name="Liu Y."/>
            <person name="Niu Y.-X."/>
            <person name="Yu L.-H."/>
            <person name="Chen D.-F."/>
            <person name="Zhang G.-Q."/>
        </authorList>
    </citation>
    <scope>NUCLEOTIDE SEQUENCE</scope>
    <source>
        <tissue evidence="2">Leaf</tissue>
    </source>
</reference>
<organism evidence="2 3">
    <name type="scientific">Dendrobium nobile</name>
    <name type="common">Orchid</name>
    <dbReference type="NCBI Taxonomy" id="94219"/>
    <lineage>
        <taxon>Eukaryota</taxon>
        <taxon>Viridiplantae</taxon>
        <taxon>Streptophyta</taxon>
        <taxon>Embryophyta</taxon>
        <taxon>Tracheophyta</taxon>
        <taxon>Spermatophyta</taxon>
        <taxon>Magnoliopsida</taxon>
        <taxon>Liliopsida</taxon>
        <taxon>Asparagales</taxon>
        <taxon>Orchidaceae</taxon>
        <taxon>Epidendroideae</taxon>
        <taxon>Malaxideae</taxon>
        <taxon>Dendrobiinae</taxon>
        <taxon>Dendrobium</taxon>
    </lineage>
</organism>
<dbReference type="Proteomes" id="UP000829196">
    <property type="component" value="Unassembled WGS sequence"/>
</dbReference>